<evidence type="ECO:0000313" key="3">
    <source>
        <dbReference type="Proteomes" id="UP000070412"/>
    </source>
</evidence>
<evidence type="ECO:0000313" key="2">
    <source>
        <dbReference type="EnsemblMetazoa" id="KAF7490173.1"/>
    </source>
</evidence>
<gene>
    <name evidence="1" type="ORF">SSS_1599</name>
</gene>
<evidence type="ECO:0000313" key="1">
    <source>
        <dbReference type="EMBL" id="KAF7490173.1"/>
    </source>
</evidence>
<organism evidence="1">
    <name type="scientific">Sarcoptes scabiei</name>
    <name type="common">Itch mite</name>
    <name type="synonym">Acarus scabiei</name>
    <dbReference type="NCBI Taxonomy" id="52283"/>
    <lineage>
        <taxon>Eukaryota</taxon>
        <taxon>Metazoa</taxon>
        <taxon>Ecdysozoa</taxon>
        <taxon>Arthropoda</taxon>
        <taxon>Chelicerata</taxon>
        <taxon>Arachnida</taxon>
        <taxon>Acari</taxon>
        <taxon>Acariformes</taxon>
        <taxon>Sarcoptiformes</taxon>
        <taxon>Astigmata</taxon>
        <taxon>Psoroptidia</taxon>
        <taxon>Sarcoptoidea</taxon>
        <taxon>Sarcoptidae</taxon>
        <taxon>Sarcoptinae</taxon>
        <taxon>Sarcoptes</taxon>
    </lineage>
</organism>
<reference evidence="3" key="1">
    <citation type="journal article" date="2020" name="PLoS Negl. Trop. Dis.">
        <title>High-quality nuclear genome for Sarcoptes scabiei-A critical resource for a neglected parasite.</title>
        <authorList>
            <person name="Korhonen P.K."/>
            <person name="Gasser R.B."/>
            <person name="Ma G."/>
            <person name="Wang T."/>
            <person name="Stroehlein A.J."/>
            <person name="Young N.D."/>
            <person name="Ang C.S."/>
            <person name="Fernando D.D."/>
            <person name="Lu H.C."/>
            <person name="Taylor S."/>
            <person name="Reynolds S.L."/>
            <person name="Mofiz E."/>
            <person name="Najaraj S.H."/>
            <person name="Gowda H."/>
            <person name="Madugundu A."/>
            <person name="Renuse S."/>
            <person name="Holt D."/>
            <person name="Pandey A."/>
            <person name="Papenfuss A.T."/>
            <person name="Fischer K."/>
        </authorList>
    </citation>
    <scope>NUCLEOTIDE SEQUENCE [LARGE SCALE GENOMIC DNA]</scope>
</reference>
<accession>A0A834R5F0</accession>
<sequence length="247" mass="29838">MQMNLDKKRLRSFTILFYYLFGIEKIVSGSFHEVRYESLDATCKRSTLGKRMEQFRYSETEICNQTRLALNLQTEIQHALCSVDAEINLKEKRLGFEYKKRRSEARKKFSPDLDDLTYEKMNKEIFMMMAINLNSLTRLQQNYVQAQTFHRDRKNKMKKIENLLLELKEQILKNLLHNARCGKFEYYCEYLNIKENLNKDDTKSHARFVARYHRVLIHYRRNLFDSLRLIYYFIHNHDLSADITNNC</sequence>
<proteinExistence type="predicted"/>
<dbReference type="Proteomes" id="UP000070412">
    <property type="component" value="Unassembled WGS sequence"/>
</dbReference>
<dbReference type="AlphaFoldDB" id="A0A834R5F0"/>
<protein>
    <submittedName>
        <fullName evidence="1 2">Uncharacterized protein</fullName>
    </submittedName>
</protein>
<reference evidence="1" key="2">
    <citation type="submission" date="2020-01" db="EMBL/GenBank/DDBJ databases">
        <authorList>
            <person name="Korhonen P.K.K."/>
            <person name="Guangxu M.G."/>
            <person name="Wang T.W."/>
            <person name="Stroehlein A.J.S."/>
            <person name="Young N.D."/>
            <person name="Ang C.-S.A."/>
            <person name="Fernando D.W.F."/>
            <person name="Lu H.L."/>
            <person name="Taylor S.T."/>
            <person name="Ehtesham M.E.M."/>
            <person name="Najaraj S.H.N."/>
            <person name="Harsha G.H.G."/>
            <person name="Madugundu A.M."/>
            <person name="Renuse S.R."/>
            <person name="Holt D.H."/>
            <person name="Pandey A.P."/>
            <person name="Papenfuss A.P."/>
            <person name="Gasser R.B.G."/>
            <person name="Fischer K.F."/>
        </authorList>
    </citation>
    <scope>NUCLEOTIDE SEQUENCE</scope>
    <source>
        <strain evidence="1">SSS_KF_BRIS2020</strain>
    </source>
</reference>
<reference evidence="2" key="3">
    <citation type="submission" date="2022-06" db="UniProtKB">
        <authorList>
            <consortium name="EnsemblMetazoa"/>
        </authorList>
    </citation>
    <scope>IDENTIFICATION</scope>
</reference>
<dbReference type="EMBL" id="WVUK01000062">
    <property type="protein sequence ID" value="KAF7490173.1"/>
    <property type="molecule type" value="Genomic_DNA"/>
</dbReference>
<keyword evidence="3" id="KW-1185">Reference proteome</keyword>
<dbReference type="EnsemblMetazoa" id="SSS_1599s_mrna">
    <property type="protein sequence ID" value="KAF7490173.1"/>
    <property type="gene ID" value="SSS_1599"/>
</dbReference>
<name>A0A834R5F0_SARSC</name>